<comment type="similarity">
    <text evidence="2">Belongs to the tRNA methyltransferase O family.</text>
</comment>
<dbReference type="Gene3D" id="2.40.30.70">
    <property type="entry name" value="YaeB-like"/>
    <property type="match status" value="1"/>
</dbReference>
<reference evidence="6" key="1">
    <citation type="journal article" date="2013" name="Nature">
        <title>Pan genome of the phytoplankton Emiliania underpins its global distribution.</title>
        <authorList>
            <person name="Read B.A."/>
            <person name="Kegel J."/>
            <person name="Klute M.J."/>
            <person name="Kuo A."/>
            <person name="Lefebvre S.C."/>
            <person name="Maumus F."/>
            <person name="Mayer C."/>
            <person name="Miller J."/>
            <person name="Monier A."/>
            <person name="Salamov A."/>
            <person name="Young J."/>
            <person name="Aguilar M."/>
            <person name="Claverie J.M."/>
            <person name="Frickenhaus S."/>
            <person name="Gonzalez K."/>
            <person name="Herman E.K."/>
            <person name="Lin Y.C."/>
            <person name="Napier J."/>
            <person name="Ogata H."/>
            <person name="Sarno A.F."/>
            <person name="Shmutz J."/>
            <person name="Schroeder D."/>
            <person name="de Vargas C."/>
            <person name="Verret F."/>
            <person name="von Dassow P."/>
            <person name="Valentin K."/>
            <person name="Van de Peer Y."/>
            <person name="Wheeler G."/>
            <person name="Dacks J.B."/>
            <person name="Delwiche C.F."/>
            <person name="Dyhrman S.T."/>
            <person name="Glockner G."/>
            <person name="John U."/>
            <person name="Richards T."/>
            <person name="Worden A.Z."/>
            <person name="Zhang X."/>
            <person name="Grigoriev I.V."/>
            <person name="Allen A.E."/>
            <person name="Bidle K."/>
            <person name="Borodovsky M."/>
            <person name="Bowler C."/>
            <person name="Brownlee C."/>
            <person name="Cock J.M."/>
            <person name="Elias M."/>
            <person name="Gladyshev V.N."/>
            <person name="Groth M."/>
            <person name="Guda C."/>
            <person name="Hadaegh A."/>
            <person name="Iglesias-Rodriguez M.D."/>
            <person name="Jenkins J."/>
            <person name="Jones B.M."/>
            <person name="Lawson T."/>
            <person name="Leese F."/>
            <person name="Lindquist E."/>
            <person name="Lobanov A."/>
            <person name="Lomsadze A."/>
            <person name="Malik S.B."/>
            <person name="Marsh M.E."/>
            <person name="Mackinder L."/>
            <person name="Mock T."/>
            <person name="Mueller-Roeber B."/>
            <person name="Pagarete A."/>
            <person name="Parker M."/>
            <person name="Probert I."/>
            <person name="Quesneville H."/>
            <person name="Raines C."/>
            <person name="Rensing S.A."/>
            <person name="Riano-Pachon D.M."/>
            <person name="Richier S."/>
            <person name="Rokitta S."/>
            <person name="Shiraiwa Y."/>
            <person name="Soanes D.M."/>
            <person name="van der Giezen M."/>
            <person name="Wahlund T.M."/>
            <person name="Williams B."/>
            <person name="Wilson W."/>
            <person name="Wolfe G."/>
            <person name="Wurch L.L."/>
        </authorList>
    </citation>
    <scope>NUCLEOTIDE SEQUENCE</scope>
</reference>
<dbReference type="CDD" id="cd09281">
    <property type="entry name" value="UPF0066"/>
    <property type="match status" value="1"/>
</dbReference>
<organism evidence="5 6">
    <name type="scientific">Emiliania huxleyi (strain CCMP1516)</name>
    <dbReference type="NCBI Taxonomy" id="280463"/>
    <lineage>
        <taxon>Eukaryota</taxon>
        <taxon>Haptista</taxon>
        <taxon>Haptophyta</taxon>
        <taxon>Prymnesiophyceae</taxon>
        <taxon>Isochrysidales</taxon>
        <taxon>Noelaerhabdaceae</taxon>
        <taxon>Emiliania</taxon>
    </lineage>
</organism>
<dbReference type="SUPFAM" id="SSF118196">
    <property type="entry name" value="YaeB-like"/>
    <property type="match status" value="1"/>
</dbReference>
<feature type="compositionally biased region" description="Gly residues" evidence="3">
    <location>
        <begin position="211"/>
        <end position="234"/>
    </location>
</feature>
<dbReference type="Proteomes" id="UP000013827">
    <property type="component" value="Unassembled WGS sequence"/>
</dbReference>
<dbReference type="Gene3D" id="3.30.2310.10">
    <property type="entry name" value="YaeB-like"/>
    <property type="match status" value="1"/>
</dbReference>
<dbReference type="NCBIfam" id="TIGR00104">
    <property type="entry name" value="tRNA_TsaA"/>
    <property type="match status" value="1"/>
</dbReference>
<dbReference type="PANTHER" id="PTHR12818:SF0">
    <property type="entry name" value="TRNA (ADENINE(37)-N6)-METHYLTRANSFERASE"/>
    <property type="match status" value="1"/>
</dbReference>
<reference evidence="5" key="2">
    <citation type="submission" date="2024-10" db="UniProtKB">
        <authorList>
            <consortium name="EnsemblProtists"/>
        </authorList>
    </citation>
    <scope>IDENTIFICATION</scope>
</reference>
<dbReference type="InterPro" id="IPR023370">
    <property type="entry name" value="TrmO-like_N"/>
</dbReference>
<proteinExistence type="inferred from homology"/>
<accession>A0A0D3J493</accession>
<feature type="region of interest" description="Disordered" evidence="3">
    <location>
        <begin position="199"/>
        <end position="234"/>
    </location>
</feature>
<dbReference type="EnsemblProtists" id="EOD18328">
    <property type="protein sequence ID" value="EOD18328"/>
    <property type="gene ID" value="EMIHUDRAFT_461415"/>
</dbReference>
<dbReference type="PROSITE" id="PS51668">
    <property type="entry name" value="TSAA_2"/>
    <property type="match status" value="1"/>
</dbReference>
<keyword evidence="6" id="KW-1185">Reference proteome</keyword>
<dbReference type="RefSeq" id="XP_005770757.1">
    <property type="nucleotide sequence ID" value="XM_005770700.1"/>
</dbReference>
<dbReference type="InterPro" id="IPR040372">
    <property type="entry name" value="YaeB-like"/>
</dbReference>
<feature type="domain" description="TsaA-like" evidence="4">
    <location>
        <begin position="54"/>
        <end position="190"/>
    </location>
</feature>
<dbReference type="KEGG" id="ehx:EMIHUDRAFT_461415"/>
<evidence type="ECO:0000256" key="3">
    <source>
        <dbReference type="SAM" id="MobiDB-lite"/>
    </source>
</evidence>
<evidence type="ECO:0000313" key="5">
    <source>
        <dbReference type="EnsemblProtists" id="EOD18328"/>
    </source>
</evidence>
<evidence type="ECO:0000256" key="1">
    <source>
        <dbReference type="ARBA" id="ARBA00022691"/>
    </source>
</evidence>
<keyword evidence="1" id="KW-0949">S-adenosyl-L-methionine</keyword>
<evidence type="ECO:0000259" key="4">
    <source>
        <dbReference type="PROSITE" id="PS51668"/>
    </source>
</evidence>
<evidence type="ECO:0000256" key="2">
    <source>
        <dbReference type="ARBA" id="ARBA00033753"/>
    </source>
</evidence>
<sequence>MPSLPSSAPPLTLEEAEARIVELEREVCALRAAAGDGNCVVTAPASEVSAPWQMVPIGFVESAFVSKNGTPRQSGIVPAAPARLRVLWGTNPSHSLEGLGGFSHAWLLWVFDRNGGAAVKAKVRPPRLGGAPTGVFGCRTPHRPNPVGLSLVSISRVDGSTLYFDGADLCDGTPVLDIKPFVPSADAPPPFTPVRAAPWVTPWGGAEPAGEDGGGGGGEGEGGEGEGGGGGRGGGRSAAWGCRVAFSELARQELRALCAAEPPRGQPQTLRFFRCQPEQAEAAFVQALAADPRSIYRKEKCADAPYYLNLDGIDAVCRFTGKVVTVERVRLREGGEDVDS</sequence>
<dbReference type="AlphaFoldDB" id="A0A0D3J493"/>
<dbReference type="HOGENOM" id="CLU_013458_1_1_1"/>
<dbReference type="GeneID" id="19046510"/>
<evidence type="ECO:0000313" key="6">
    <source>
        <dbReference type="Proteomes" id="UP000013827"/>
    </source>
</evidence>
<dbReference type="eggNOG" id="KOG2942">
    <property type="taxonomic scope" value="Eukaryota"/>
</dbReference>
<name>A0A0D3J493_EMIH1</name>
<dbReference type="InterPro" id="IPR036414">
    <property type="entry name" value="YaeB_N_sf"/>
</dbReference>
<dbReference type="PANTHER" id="PTHR12818">
    <property type="entry name" value="TRNA (ADENINE(37)-N6)-METHYLTRANSFERASE"/>
    <property type="match status" value="1"/>
</dbReference>
<protein>
    <recommendedName>
        <fullName evidence="4">TsaA-like domain-containing protein</fullName>
    </recommendedName>
</protein>
<dbReference type="InterPro" id="IPR036413">
    <property type="entry name" value="YaeB-like_sf"/>
</dbReference>
<dbReference type="Pfam" id="PF01980">
    <property type="entry name" value="TrmO_N"/>
    <property type="match status" value="1"/>
</dbReference>
<dbReference type="PaxDb" id="2903-EOD18328"/>